<name>A0A1H2RE71_9RHOB</name>
<keyword evidence="2" id="KW-1185">Reference proteome</keyword>
<dbReference type="STRING" id="985054.SAMN05444358_101134"/>
<organism evidence="1 2">
    <name type="scientific">Ruegeria halocynthiae</name>
    <dbReference type="NCBI Taxonomy" id="985054"/>
    <lineage>
        <taxon>Bacteria</taxon>
        <taxon>Pseudomonadati</taxon>
        <taxon>Pseudomonadota</taxon>
        <taxon>Alphaproteobacteria</taxon>
        <taxon>Rhodobacterales</taxon>
        <taxon>Roseobacteraceae</taxon>
        <taxon>Ruegeria</taxon>
    </lineage>
</organism>
<dbReference type="RefSeq" id="WP_143030502.1">
    <property type="nucleotide sequence ID" value="NZ_FNNP01000001.1"/>
</dbReference>
<evidence type="ECO:0000313" key="2">
    <source>
        <dbReference type="Proteomes" id="UP000183400"/>
    </source>
</evidence>
<protein>
    <submittedName>
        <fullName evidence="1">Uncharacterized protein</fullName>
    </submittedName>
</protein>
<dbReference type="Proteomes" id="UP000183400">
    <property type="component" value="Unassembled WGS sequence"/>
</dbReference>
<accession>A0A1H2RE71</accession>
<dbReference type="AlphaFoldDB" id="A0A1H2RE71"/>
<gene>
    <name evidence="1" type="ORF">SAMN05444358_101134</name>
</gene>
<dbReference type="EMBL" id="FNNP01000001">
    <property type="protein sequence ID" value="SDW17766.1"/>
    <property type="molecule type" value="Genomic_DNA"/>
</dbReference>
<reference evidence="2" key="1">
    <citation type="submission" date="2016-10" db="EMBL/GenBank/DDBJ databases">
        <authorList>
            <person name="Varghese N."/>
            <person name="Submissions S."/>
        </authorList>
    </citation>
    <scope>NUCLEOTIDE SEQUENCE [LARGE SCALE GENOMIC DNA]</scope>
    <source>
        <strain evidence="2">DSM 27839</strain>
    </source>
</reference>
<evidence type="ECO:0000313" key="1">
    <source>
        <dbReference type="EMBL" id="SDW17766.1"/>
    </source>
</evidence>
<sequence length="85" mass="9597">MPKNMPYDPAETEQKNYALQALIAEYLVRLDGLRETMQSDFDNPEDAFPAKMHIEFGEKLVLAHSAGNVFLHHLRQVSAAGQIAR</sequence>
<proteinExistence type="predicted"/>